<feature type="region of interest" description="Disordered" evidence="1">
    <location>
        <begin position="192"/>
        <end position="213"/>
    </location>
</feature>
<protein>
    <submittedName>
        <fullName evidence="2">Uncharacterized protein</fullName>
    </submittedName>
</protein>
<organism evidence="2 3">
    <name type="scientific">Comamonas aquatica</name>
    <dbReference type="NCBI Taxonomy" id="225991"/>
    <lineage>
        <taxon>Bacteria</taxon>
        <taxon>Pseudomonadati</taxon>
        <taxon>Pseudomonadota</taxon>
        <taxon>Betaproteobacteria</taxon>
        <taxon>Burkholderiales</taxon>
        <taxon>Comamonadaceae</taxon>
        <taxon>Comamonas</taxon>
    </lineage>
</organism>
<gene>
    <name evidence="2" type="ORF">N5J23_18145</name>
</gene>
<reference evidence="2" key="1">
    <citation type="submission" date="2022-09" db="EMBL/GenBank/DDBJ databases">
        <title>Intensive care unit water sources are persistently colonized with multi-drug resistant bacteria and are the site of extensive horizontal gene transfer of antibiotic resistance genes.</title>
        <authorList>
            <person name="Diorio-Toth L."/>
        </authorList>
    </citation>
    <scope>NUCLEOTIDE SEQUENCE</scope>
    <source>
        <strain evidence="2">GD03686</strain>
    </source>
</reference>
<dbReference type="Proteomes" id="UP001161294">
    <property type="component" value="Unassembled WGS sequence"/>
</dbReference>
<evidence type="ECO:0000313" key="3">
    <source>
        <dbReference type="Proteomes" id="UP001161294"/>
    </source>
</evidence>
<dbReference type="AlphaFoldDB" id="A0AA43AZE5"/>
<name>A0AA43AZE5_9BURK</name>
<proteinExistence type="predicted"/>
<dbReference type="EMBL" id="JAOCJW010000074">
    <property type="protein sequence ID" value="MDH2007421.1"/>
    <property type="molecule type" value="Genomic_DNA"/>
</dbReference>
<feature type="compositionally biased region" description="Pro residues" evidence="1">
    <location>
        <begin position="196"/>
        <end position="213"/>
    </location>
</feature>
<dbReference type="RefSeq" id="WP_279852557.1">
    <property type="nucleotide sequence ID" value="NZ_JAOCIA010000074.1"/>
</dbReference>
<evidence type="ECO:0000256" key="1">
    <source>
        <dbReference type="SAM" id="MobiDB-lite"/>
    </source>
</evidence>
<comment type="caution">
    <text evidence="2">The sequence shown here is derived from an EMBL/GenBank/DDBJ whole genome shotgun (WGS) entry which is preliminary data.</text>
</comment>
<evidence type="ECO:0000313" key="2">
    <source>
        <dbReference type="EMBL" id="MDH2007421.1"/>
    </source>
</evidence>
<accession>A0AA43AZE5</accession>
<sequence length="213" mass="24486">MFPWDTSNNLANFMLQQAEEIHQNNMNRIQQDMNDSTHRTNLAIVQREAEAVAFRAKNMESDLGFYRNLLTRPMNEIAQYSLEFKATYNRARFNYTKFLLSQKAFKLTAYGLGESCGISEATVDAIMLLHLEALGENNHPTELVSEEYQDYAEIAKDAALKEYAEKYSGKIPYINKEDSKVYFKDYQEMLDAKNPKPVPQGGPIPPPGYKFDK</sequence>